<evidence type="ECO:0000256" key="2">
    <source>
        <dbReference type="ARBA" id="ARBA00008654"/>
    </source>
</evidence>
<evidence type="ECO:0000256" key="4">
    <source>
        <dbReference type="ARBA" id="ARBA00022964"/>
    </source>
</evidence>
<feature type="domain" description="Gamma-butyrobetaine hydroxylase-like N-terminal" evidence="9">
    <location>
        <begin position="55"/>
        <end position="134"/>
    </location>
</feature>
<keyword evidence="4 10" id="KW-0223">Dioxygenase</keyword>
<dbReference type="PANTHER" id="PTHR10696:SF25">
    <property type="entry name" value="OXIDOREDUCTASE AIM17-RELATED"/>
    <property type="match status" value="1"/>
</dbReference>
<dbReference type="GO" id="GO:0051213">
    <property type="term" value="F:dioxygenase activity"/>
    <property type="evidence" value="ECO:0007669"/>
    <property type="project" value="UniProtKB-KW"/>
</dbReference>
<reference evidence="10 11" key="1">
    <citation type="journal article" date="2020" name="Microorganisms">
        <title>Osmotic Adaptation and Compatible Solute Biosynthesis of Phototrophic Bacteria as Revealed from Genome Analyses.</title>
        <authorList>
            <person name="Imhoff J.F."/>
            <person name="Rahn T."/>
            <person name="Kunzel S."/>
            <person name="Keller A."/>
            <person name="Neulinger S.C."/>
        </authorList>
    </citation>
    <scope>NUCLEOTIDE SEQUENCE [LARGE SCALE GENOMIC DNA]</scope>
    <source>
        <strain evidence="10 11">DSM 9895</strain>
    </source>
</reference>
<comment type="similarity">
    <text evidence="2">Belongs to the gamma-BBH/TMLD family.</text>
</comment>
<dbReference type="PANTHER" id="PTHR10696">
    <property type="entry name" value="GAMMA-BUTYROBETAINE HYDROXYLASE-RELATED"/>
    <property type="match status" value="1"/>
</dbReference>
<dbReference type="InterPro" id="IPR042098">
    <property type="entry name" value="TauD-like_sf"/>
</dbReference>
<dbReference type="RefSeq" id="WP_200342404.1">
    <property type="nucleotide sequence ID" value="NZ_NRRL01000073.1"/>
</dbReference>
<dbReference type="InterPro" id="IPR003819">
    <property type="entry name" value="TauD/TfdA-like"/>
</dbReference>
<comment type="cofactor">
    <cofactor evidence="1">
        <name>Fe(2+)</name>
        <dbReference type="ChEBI" id="CHEBI:29033"/>
    </cofactor>
</comment>
<dbReference type="CDD" id="cd00250">
    <property type="entry name" value="CAS_like"/>
    <property type="match status" value="1"/>
</dbReference>
<evidence type="ECO:0000256" key="3">
    <source>
        <dbReference type="ARBA" id="ARBA00022723"/>
    </source>
</evidence>
<evidence type="ECO:0000256" key="1">
    <source>
        <dbReference type="ARBA" id="ARBA00001954"/>
    </source>
</evidence>
<proteinExistence type="inferred from homology"/>
<dbReference type="InterPro" id="IPR050411">
    <property type="entry name" value="AlphaKG_dependent_hydroxylases"/>
</dbReference>
<evidence type="ECO:0000313" key="11">
    <source>
        <dbReference type="Proteomes" id="UP001296873"/>
    </source>
</evidence>
<evidence type="ECO:0000313" key="10">
    <source>
        <dbReference type="EMBL" id="MBK1670057.1"/>
    </source>
</evidence>
<evidence type="ECO:0000256" key="7">
    <source>
        <dbReference type="SAM" id="MobiDB-lite"/>
    </source>
</evidence>
<dbReference type="SUPFAM" id="SSF51197">
    <property type="entry name" value="Clavaminate synthase-like"/>
    <property type="match status" value="1"/>
</dbReference>
<name>A0ABS1DJF9_9PROT</name>
<keyword evidence="3" id="KW-0479">Metal-binding</keyword>
<accession>A0ABS1DJF9</accession>
<sequence length="415" mass="46497">MTPDPHRARPRNGVGPQAALAPDSGVAAAAPGPVVDMGEFGAYAGAHRIAAVEGDGELVRVTWDDGATAAFHRLWLRDNCACADCRHPQTRERTVKLVDIAEPGRPEVVADGDGALTCTWADGHVSRFDPTWLRQRRPEADAAAQPTPRLWTAQRMADGLPSVDHQSVMHTDDGLCRWLDALSRDGAALITDGPSDLNEVVRVAERIGWPRETNFGRHFDVQSKPNPNNAAYTAIRLEPHVDLPNWQRSPDFQFLYCLENEAEGGESLLVDGFAVAGALAQEDPEAYETLCTLPIDFRFQDADNDIRFRAPVIGRDADGQVCEIRFNNWIRDAQPMAPETAERFYRGYRRFWELLRDPAYMIRFPLKPGCMMAFDNLRVLHGREEFFPNTGKRHLQGCYIDRDLVESRLRVLERG</sequence>
<protein>
    <submittedName>
        <fullName evidence="10">Gamma-butyrobetaine,2-oxoglutarate dioxygenase</fullName>
    </submittedName>
</protein>
<keyword evidence="5" id="KW-0560">Oxidoreductase</keyword>
<dbReference type="Gene3D" id="3.30.2020.30">
    <property type="match status" value="1"/>
</dbReference>
<dbReference type="EMBL" id="NRRL01000073">
    <property type="protein sequence ID" value="MBK1670057.1"/>
    <property type="molecule type" value="Genomic_DNA"/>
</dbReference>
<evidence type="ECO:0000259" key="9">
    <source>
        <dbReference type="Pfam" id="PF06155"/>
    </source>
</evidence>
<keyword evidence="11" id="KW-1185">Reference proteome</keyword>
<feature type="region of interest" description="Disordered" evidence="7">
    <location>
        <begin position="1"/>
        <end position="20"/>
    </location>
</feature>
<evidence type="ECO:0000256" key="5">
    <source>
        <dbReference type="ARBA" id="ARBA00023002"/>
    </source>
</evidence>
<dbReference type="Proteomes" id="UP001296873">
    <property type="component" value="Unassembled WGS sequence"/>
</dbReference>
<keyword evidence="6" id="KW-0408">Iron</keyword>
<dbReference type="Pfam" id="PF02668">
    <property type="entry name" value="TauD"/>
    <property type="match status" value="1"/>
</dbReference>
<dbReference type="Pfam" id="PF06155">
    <property type="entry name" value="GBBH-like_N"/>
    <property type="match status" value="1"/>
</dbReference>
<feature type="domain" description="TauD/TfdA-like" evidence="8">
    <location>
        <begin position="162"/>
        <end position="399"/>
    </location>
</feature>
<dbReference type="InterPro" id="IPR038492">
    <property type="entry name" value="GBBH-like_N_sf"/>
</dbReference>
<dbReference type="InterPro" id="IPR010376">
    <property type="entry name" value="GBBH-like_N"/>
</dbReference>
<gene>
    <name evidence="10" type="ORF">CKO28_18645</name>
</gene>
<comment type="caution">
    <text evidence="10">The sequence shown here is derived from an EMBL/GenBank/DDBJ whole genome shotgun (WGS) entry which is preliminary data.</text>
</comment>
<evidence type="ECO:0000259" key="8">
    <source>
        <dbReference type="Pfam" id="PF02668"/>
    </source>
</evidence>
<evidence type="ECO:0000256" key="6">
    <source>
        <dbReference type="ARBA" id="ARBA00023004"/>
    </source>
</evidence>
<organism evidence="10 11">
    <name type="scientific">Rhodovibrio sodomensis</name>
    <dbReference type="NCBI Taxonomy" id="1088"/>
    <lineage>
        <taxon>Bacteria</taxon>
        <taxon>Pseudomonadati</taxon>
        <taxon>Pseudomonadota</taxon>
        <taxon>Alphaproteobacteria</taxon>
        <taxon>Rhodospirillales</taxon>
        <taxon>Rhodovibrionaceae</taxon>
        <taxon>Rhodovibrio</taxon>
    </lineage>
</organism>
<dbReference type="Gene3D" id="3.60.130.10">
    <property type="entry name" value="Clavaminate synthase-like"/>
    <property type="match status" value="1"/>
</dbReference>